<organism evidence="4 5">
    <name type="scientific">Leptolyngbya cf. ectocarpi LEGE 11479</name>
    <dbReference type="NCBI Taxonomy" id="1828722"/>
    <lineage>
        <taxon>Bacteria</taxon>
        <taxon>Bacillati</taxon>
        <taxon>Cyanobacteriota</taxon>
        <taxon>Cyanophyceae</taxon>
        <taxon>Leptolyngbyales</taxon>
        <taxon>Leptolyngbyaceae</taxon>
        <taxon>Leptolyngbya group</taxon>
        <taxon>Leptolyngbya</taxon>
    </lineage>
</organism>
<keyword evidence="2 4" id="KW-0012">Acyltransferase</keyword>
<dbReference type="GO" id="GO:0003841">
    <property type="term" value="F:1-acylglycerol-3-phosphate O-acyltransferase activity"/>
    <property type="evidence" value="ECO:0007669"/>
    <property type="project" value="TreeGrafter"/>
</dbReference>
<dbReference type="GO" id="GO:0006654">
    <property type="term" value="P:phosphatidic acid biosynthetic process"/>
    <property type="evidence" value="ECO:0007669"/>
    <property type="project" value="TreeGrafter"/>
</dbReference>
<dbReference type="SMART" id="SM00563">
    <property type="entry name" value="PlsC"/>
    <property type="match status" value="1"/>
</dbReference>
<protein>
    <submittedName>
        <fullName evidence="4">1-acyl-sn-glycerol-3-phosphate acyltransferase</fullName>
    </submittedName>
</protein>
<dbReference type="CDD" id="cd07989">
    <property type="entry name" value="LPLAT_AGPAT-like"/>
    <property type="match status" value="1"/>
</dbReference>
<comment type="caution">
    <text evidence="4">The sequence shown here is derived from an EMBL/GenBank/DDBJ whole genome shotgun (WGS) entry which is preliminary data.</text>
</comment>
<evidence type="ECO:0000259" key="3">
    <source>
        <dbReference type="SMART" id="SM00563"/>
    </source>
</evidence>
<dbReference type="Proteomes" id="UP000615026">
    <property type="component" value="Unassembled WGS sequence"/>
</dbReference>
<keyword evidence="1" id="KW-0808">Transferase</keyword>
<evidence type="ECO:0000256" key="1">
    <source>
        <dbReference type="ARBA" id="ARBA00022679"/>
    </source>
</evidence>
<name>A0A928WY23_LEPEC</name>
<feature type="domain" description="Phospholipid/glycerol acyltransferase" evidence="3">
    <location>
        <begin position="35"/>
        <end position="156"/>
    </location>
</feature>
<evidence type="ECO:0000313" key="4">
    <source>
        <dbReference type="EMBL" id="MBE9065437.1"/>
    </source>
</evidence>
<gene>
    <name evidence="4" type="ORF">IQ260_02085</name>
</gene>
<dbReference type="PANTHER" id="PTHR10434:SF66">
    <property type="entry name" value="PHOSPHOLIPID_GLYCEROL ACYLTRANSFERASE DOMAIN-CONTAINING PROTEIN"/>
    <property type="match status" value="1"/>
</dbReference>
<proteinExistence type="predicted"/>
<dbReference type="SUPFAM" id="SSF69593">
    <property type="entry name" value="Glycerol-3-phosphate (1)-acyltransferase"/>
    <property type="match status" value="1"/>
</dbReference>
<accession>A0A928WY23</accession>
<dbReference type="AlphaFoldDB" id="A0A928WY23"/>
<sequence length="240" mass="26604">MLFDPSLHISHSILKTLGTQVVVRHQERVPHGGSLVVISNHRSFLDAPLVMTAVDRSVRFACHHYMSQVPVLKEVIAAMGCFPLDAPGQRHQTFFQTAIRSLKQRRPIGIFPEGAQPMVQTTPPREMGKFHRGFAHLALRAPVQNLAILPVAISSVEEIVGPVAPLKLLSLFDPSEPLFDQPGWHPVVNYQRVTLSIGHPIRITAAHREQYHGKQAGRVARELTQTCYGEVANLLGEGFC</sequence>
<dbReference type="RefSeq" id="WP_193990395.1">
    <property type="nucleotide sequence ID" value="NZ_JADEXP010000008.1"/>
</dbReference>
<evidence type="ECO:0000313" key="5">
    <source>
        <dbReference type="Proteomes" id="UP000615026"/>
    </source>
</evidence>
<dbReference type="InterPro" id="IPR002123">
    <property type="entry name" value="Plipid/glycerol_acylTrfase"/>
</dbReference>
<dbReference type="EMBL" id="JADEXP010000008">
    <property type="protein sequence ID" value="MBE9065437.1"/>
    <property type="molecule type" value="Genomic_DNA"/>
</dbReference>
<keyword evidence="5" id="KW-1185">Reference proteome</keyword>
<reference evidence="4" key="1">
    <citation type="submission" date="2020-10" db="EMBL/GenBank/DDBJ databases">
        <authorList>
            <person name="Castelo-Branco R."/>
            <person name="Eusebio N."/>
            <person name="Adriana R."/>
            <person name="Vieira A."/>
            <person name="Brugerolle De Fraissinette N."/>
            <person name="Rezende De Castro R."/>
            <person name="Schneider M.P."/>
            <person name="Vasconcelos V."/>
            <person name="Leao P.N."/>
        </authorList>
    </citation>
    <scope>NUCLEOTIDE SEQUENCE</scope>
    <source>
        <strain evidence="4">LEGE 11479</strain>
    </source>
</reference>
<dbReference type="PANTHER" id="PTHR10434">
    <property type="entry name" value="1-ACYL-SN-GLYCEROL-3-PHOSPHATE ACYLTRANSFERASE"/>
    <property type="match status" value="1"/>
</dbReference>
<evidence type="ECO:0000256" key="2">
    <source>
        <dbReference type="ARBA" id="ARBA00023315"/>
    </source>
</evidence>
<dbReference type="Pfam" id="PF01553">
    <property type="entry name" value="Acyltransferase"/>
    <property type="match status" value="1"/>
</dbReference>